<protein>
    <submittedName>
        <fullName evidence="3">Uncharacterized protein</fullName>
    </submittedName>
</protein>
<proteinExistence type="predicted"/>
<keyword evidence="2" id="KW-1133">Transmembrane helix</keyword>
<feature type="region of interest" description="Disordered" evidence="1">
    <location>
        <begin position="50"/>
        <end position="138"/>
    </location>
</feature>
<evidence type="ECO:0000313" key="3">
    <source>
        <dbReference type="EMBL" id="KMW68816.1"/>
    </source>
</evidence>
<feature type="transmembrane region" description="Helical" evidence="2">
    <location>
        <begin position="141"/>
        <end position="163"/>
    </location>
</feature>
<gene>
    <name evidence="3" type="ORF">BDDG_13048</name>
</gene>
<keyword evidence="2" id="KW-0812">Transmembrane</keyword>
<dbReference type="Proteomes" id="UP000007802">
    <property type="component" value="Unassembled WGS sequence"/>
</dbReference>
<feature type="compositionally biased region" description="Low complexity" evidence="1">
    <location>
        <begin position="65"/>
        <end position="123"/>
    </location>
</feature>
<reference evidence="3" key="1">
    <citation type="submission" date="2010-03" db="EMBL/GenBank/DDBJ databases">
        <title>Annotation of Blastomyces dermatitidis strain ATCC 18188.</title>
        <authorList>
            <consortium name="The Broad Institute Genome Sequencing Platform"/>
            <consortium name="Broad Institute Genome Sequencing Center for Infectious Disease."/>
            <person name="Cuomo C."/>
            <person name="Klein B."/>
            <person name="Sullivan T."/>
            <person name="Heitman J."/>
            <person name="Young S."/>
            <person name="Zeng Q."/>
            <person name="Gargeya S."/>
            <person name="Alvarado L."/>
            <person name="Berlin A.M."/>
            <person name="Chapman S.B."/>
            <person name="Chen Z."/>
            <person name="Freedman E."/>
            <person name="Gellesch M."/>
            <person name="Goldberg J."/>
            <person name="Griggs A."/>
            <person name="Gujja S."/>
            <person name="Heilman E."/>
            <person name="Heiman D."/>
            <person name="Howarth C."/>
            <person name="Mehta T."/>
            <person name="Neiman D."/>
            <person name="Pearson M."/>
            <person name="Roberts A."/>
            <person name="Saif S."/>
            <person name="Shea T."/>
            <person name="Shenoy N."/>
            <person name="Sisk P."/>
            <person name="Stolte C."/>
            <person name="Sykes S."/>
            <person name="White J."/>
            <person name="Yandava C."/>
            <person name="Haas B."/>
            <person name="Nusbaum C."/>
            <person name="Birren B."/>
        </authorList>
    </citation>
    <scope>NUCLEOTIDE SEQUENCE</scope>
    <source>
        <strain evidence="3">ATCC 18188</strain>
    </source>
</reference>
<accession>A0A0J9ERW5</accession>
<sequence>MRDVFSDNPSGGEYVMLCGEDSNEYCCSQVNCCDDPKASRFTLDEQSIVATTGQTPPPPPPPPTTMTTTTTTTTGSSSAPTTSTTTTPAPSTGTETKTKTETGTGTSASRSGTRLPASTSSGNIGSGSESGSGSSSSRTTAIGAGVGVGVGVVLFGAAGWIFFWRRRKTRLGPLAEEQDSMKQGTGYSLVPPRLISEMHGEGKQISEMEG</sequence>
<dbReference type="OrthoDB" id="5215637at2759"/>
<keyword evidence="2" id="KW-0472">Membrane</keyword>
<organism evidence="3">
    <name type="scientific">Ajellomyces dermatitidis (strain ATCC 18188 / CBS 674.68)</name>
    <name type="common">Blastomyces dermatitidis</name>
    <dbReference type="NCBI Taxonomy" id="653446"/>
    <lineage>
        <taxon>Eukaryota</taxon>
        <taxon>Fungi</taxon>
        <taxon>Dikarya</taxon>
        <taxon>Ascomycota</taxon>
        <taxon>Pezizomycotina</taxon>
        <taxon>Eurotiomycetes</taxon>
        <taxon>Eurotiomycetidae</taxon>
        <taxon>Onygenales</taxon>
        <taxon>Ajellomycetaceae</taxon>
        <taxon>Blastomyces</taxon>
    </lineage>
</organism>
<evidence type="ECO:0000256" key="1">
    <source>
        <dbReference type="SAM" id="MobiDB-lite"/>
    </source>
</evidence>
<name>A0A0J9ERW5_AJEDA</name>
<feature type="compositionally biased region" description="Pro residues" evidence="1">
    <location>
        <begin position="55"/>
        <end position="64"/>
    </location>
</feature>
<dbReference type="AlphaFoldDB" id="A0A0J9ERW5"/>
<evidence type="ECO:0000256" key="2">
    <source>
        <dbReference type="SAM" id="Phobius"/>
    </source>
</evidence>
<dbReference type="EMBL" id="GG749513">
    <property type="protein sequence ID" value="KMW68816.1"/>
    <property type="molecule type" value="Genomic_DNA"/>
</dbReference>